<dbReference type="GO" id="GO:0005975">
    <property type="term" value="P:carbohydrate metabolic process"/>
    <property type="evidence" value="ECO:0007669"/>
    <property type="project" value="InterPro"/>
</dbReference>
<dbReference type="OrthoDB" id="113447at2"/>
<reference evidence="2 5" key="1">
    <citation type="submission" date="2018-08" db="EMBL/GenBank/DDBJ databases">
        <title>A genome reference for cultivated species of the human gut microbiota.</title>
        <authorList>
            <person name="Zou Y."/>
            <person name="Xue W."/>
            <person name="Luo G."/>
        </authorList>
    </citation>
    <scope>NUCLEOTIDE SEQUENCE [LARGE SCALE GENOMIC DNA]</scope>
    <source>
        <strain evidence="3 5">AF26-4BH</strain>
        <strain evidence="2">TF05-5AC</strain>
    </source>
</reference>
<dbReference type="SUPFAM" id="SSF74650">
    <property type="entry name" value="Galactose mutarotase-like"/>
    <property type="match status" value="1"/>
</dbReference>
<comment type="caution">
    <text evidence="2">The sequence shown here is derived from an EMBL/GenBank/DDBJ whole genome shotgun (WGS) entry which is preliminary data.</text>
</comment>
<feature type="compositionally biased region" description="Basic and acidic residues" evidence="1">
    <location>
        <begin position="50"/>
        <end position="67"/>
    </location>
</feature>
<dbReference type="Proteomes" id="UP000261166">
    <property type="component" value="Unassembled WGS sequence"/>
</dbReference>
<keyword evidence="4" id="KW-1185">Reference proteome</keyword>
<dbReference type="EMBL" id="QVLU01000018">
    <property type="protein sequence ID" value="RGE69131.1"/>
    <property type="molecule type" value="Genomic_DNA"/>
</dbReference>
<dbReference type="GeneID" id="97986321"/>
<dbReference type="GO" id="GO:0030246">
    <property type="term" value="F:carbohydrate binding"/>
    <property type="evidence" value="ECO:0007669"/>
    <property type="project" value="InterPro"/>
</dbReference>
<feature type="region of interest" description="Disordered" evidence="1">
    <location>
        <begin position="41"/>
        <end position="70"/>
    </location>
</feature>
<dbReference type="RefSeq" id="WP_044914835.1">
    <property type="nucleotide sequence ID" value="NZ_CALBAU010000078.1"/>
</dbReference>
<protein>
    <recommendedName>
        <fullName evidence="6">DUF5107 domain-containing protein</fullName>
    </recommendedName>
</protein>
<evidence type="ECO:0000313" key="2">
    <source>
        <dbReference type="EMBL" id="RGE63389.1"/>
    </source>
</evidence>
<dbReference type="AlphaFoldDB" id="A0A3E3I8K5"/>
<dbReference type="Proteomes" id="UP000260812">
    <property type="component" value="Unassembled WGS sequence"/>
</dbReference>
<gene>
    <name evidence="3" type="ORF">DWY69_18790</name>
    <name evidence="2" type="ORF">DXC51_05350</name>
</gene>
<dbReference type="InterPro" id="IPR011013">
    <property type="entry name" value="Gal_mutarotase_sf_dom"/>
</dbReference>
<proteinExistence type="predicted"/>
<evidence type="ECO:0000313" key="3">
    <source>
        <dbReference type="EMBL" id="RGE69131.1"/>
    </source>
</evidence>
<dbReference type="EMBL" id="QVLV01000003">
    <property type="protein sequence ID" value="RGE63389.1"/>
    <property type="molecule type" value="Genomic_DNA"/>
</dbReference>
<dbReference type="InterPro" id="IPR014718">
    <property type="entry name" value="GH-type_carb-bd"/>
</dbReference>
<sequence>MMESIEFLTLENEALSVRILPGLGGKITSLRLKENDFELAAPNTGGKYRQPQEDYGKEDTAAARDGDTGPDFSRYDASGLDDAFPNIDACVTQWEGRTYCYPDHGEIWSHPFTVCETPEGPLLSWESSRFGYLYEKRFSLSGNSLFIRYRIENRSEAAFPWLWTFHGLMRYEEDMRLLLPEDFERYRCVADHPVMGAAGSILEAVNGRYDFTRVPKAESHSAVKYYGEGRSHAGQCGLWYPSREVRCTLKYDANKLPYLGVWITAGGYRGDYNCALEPATGFYDDVPRAIKNDTIRVLEPGGEFAFTLEISLRKEKQ</sequence>
<evidence type="ECO:0000313" key="4">
    <source>
        <dbReference type="Proteomes" id="UP000260812"/>
    </source>
</evidence>
<evidence type="ECO:0000313" key="5">
    <source>
        <dbReference type="Proteomes" id="UP000261166"/>
    </source>
</evidence>
<evidence type="ECO:0008006" key="6">
    <source>
        <dbReference type="Google" id="ProtNLM"/>
    </source>
</evidence>
<dbReference type="GO" id="GO:0003824">
    <property type="term" value="F:catalytic activity"/>
    <property type="evidence" value="ECO:0007669"/>
    <property type="project" value="InterPro"/>
</dbReference>
<evidence type="ECO:0000256" key="1">
    <source>
        <dbReference type="SAM" id="MobiDB-lite"/>
    </source>
</evidence>
<organism evidence="2 4">
    <name type="scientific">Eisenbergiella massiliensis</name>
    <dbReference type="NCBI Taxonomy" id="1720294"/>
    <lineage>
        <taxon>Bacteria</taxon>
        <taxon>Bacillati</taxon>
        <taxon>Bacillota</taxon>
        <taxon>Clostridia</taxon>
        <taxon>Lachnospirales</taxon>
        <taxon>Lachnospiraceae</taxon>
        <taxon>Eisenbergiella</taxon>
    </lineage>
</organism>
<accession>A0A3E3I8K5</accession>
<name>A0A3E3I8K5_9FIRM</name>
<dbReference type="Gene3D" id="2.70.98.10">
    <property type="match status" value="1"/>
</dbReference>